<dbReference type="PRINTS" id="PR00598">
    <property type="entry name" value="HTHMARR"/>
</dbReference>
<name>A0ABT0C945_THEVL</name>
<protein>
    <submittedName>
        <fullName evidence="5">MarR family transcriptional regulator</fullName>
    </submittedName>
</protein>
<dbReference type="InterPro" id="IPR036390">
    <property type="entry name" value="WH_DNA-bd_sf"/>
</dbReference>
<dbReference type="SMART" id="SM00347">
    <property type="entry name" value="HTH_MARR"/>
    <property type="match status" value="1"/>
</dbReference>
<dbReference type="Proteomes" id="UP000830835">
    <property type="component" value="Unassembled WGS sequence"/>
</dbReference>
<dbReference type="SUPFAM" id="SSF46785">
    <property type="entry name" value="Winged helix' DNA-binding domain"/>
    <property type="match status" value="1"/>
</dbReference>
<evidence type="ECO:0000256" key="1">
    <source>
        <dbReference type="ARBA" id="ARBA00023015"/>
    </source>
</evidence>
<organism evidence="5 6">
    <name type="scientific">Thermostichus vulcanus str. 'Rupite'</name>
    <dbReference type="NCBI Taxonomy" id="2813851"/>
    <lineage>
        <taxon>Bacteria</taxon>
        <taxon>Bacillati</taxon>
        <taxon>Cyanobacteriota</taxon>
        <taxon>Cyanophyceae</taxon>
        <taxon>Thermostichales</taxon>
        <taxon>Thermostichaceae</taxon>
        <taxon>Thermostichus</taxon>
    </lineage>
</organism>
<comment type="caution">
    <text evidence="5">The sequence shown here is derived from an EMBL/GenBank/DDBJ whole genome shotgun (WGS) entry which is preliminary data.</text>
</comment>
<sequence>MAAREPFLGLLRDLARAYQAFENYSGVHIRQMGLTSPQFDVLVTLGNTPGMTMNVLAKKTLVTKGTLTGIVDRLEQKGLVRREVPPENRRCFKIVLTEAGEKLFEDIFPVHIAYLKERFQKLDPSEIAQIQTALQRLHSVF</sequence>
<evidence type="ECO:0000256" key="3">
    <source>
        <dbReference type="ARBA" id="ARBA00023163"/>
    </source>
</evidence>
<dbReference type="Pfam" id="PF01047">
    <property type="entry name" value="MarR"/>
    <property type="match status" value="1"/>
</dbReference>
<dbReference type="PROSITE" id="PS01117">
    <property type="entry name" value="HTH_MARR_1"/>
    <property type="match status" value="1"/>
</dbReference>
<dbReference type="EMBL" id="JAFIRA010000008">
    <property type="protein sequence ID" value="MCJ2542301.1"/>
    <property type="molecule type" value="Genomic_DNA"/>
</dbReference>
<evidence type="ECO:0000259" key="4">
    <source>
        <dbReference type="PROSITE" id="PS50995"/>
    </source>
</evidence>
<dbReference type="Gene3D" id="1.10.10.10">
    <property type="entry name" value="Winged helix-like DNA-binding domain superfamily/Winged helix DNA-binding domain"/>
    <property type="match status" value="1"/>
</dbReference>
<keyword evidence="1" id="KW-0805">Transcription regulation</keyword>
<dbReference type="InterPro" id="IPR000835">
    <property type="entry name" value="HTH_MarR-typ"/>
</dbReference>
<gene>
    <name evidence="5" type="ORF">JX360_05175</name>
</gene>
<dbReference type="PANTHER" id="PTHR42756">
    <property type="entry name" value="TRANSCRIPTIONAL REGULATOR, MARR"/>
    <property type="match status" value="1"/>
</dbReference>
<feature type="domain" description="HTH marR-type" evidence="4">
    <location>
        <begin position="4"/>
        <end position="139"/>
    </location>
</feature>
<evidence type="ECO:0000313" key="6">
    <source>
        <dbReference type="Proteomes" id="UP000830835"/>
    </source>
</evidence>
<dbReference type="PANTHER" id="PTHR42756:SF1">
    <property type="entry name" value="TRANSCRIPTIONAL REPRESSOR OF EMRAB OPERON"/>
    <property type="match status" value="1"/>
</dbReference>
<reference evidence="5" key="1">
    <citation type="submission" date="2021-02" db="EMBL/GenBank/DDBJ databases">
        <title>The CRISPR/cas machinery reduction and long-range gene transfer in the hot spring cyanobacterium Synechococcus.</title>
        <authorList>
            <person name="Dvorak P."/>
            <person name="Jahodarova E."/>
            <person name="Hasler P."/>
            <person name="Poulickova A."/>
        </authorList>
    </citation>
    <scope>NUCLEOTIDE SEQUENCE</scope>
    <source>
        <strain evidence="5">Rupite</strain>
    </source>
</reference>
<dbReference type="PROSITE" id="PS50995">
    <property type="entry name" value="HTH_MARR_2"/>
    <property type="match status" value="1"/>
</dbReference>
<accession>A0ABT0C945</accession>
<evidence type="ECO:0000256" key="2">
    <source>
        <dbReference type="ARBA" id="ARBA00023125"/>
    </source>
</evidence>
<evidence type="ECO:0000313" key="5">
    <source>
        <dbReference type="EMBL" id="MCJ2542301.1"/>
    </source>
</evidence>
<dbReference type="RefSeq" id="WP_425244362.1">
    <property type="nucleotide sequence ID" value="NZ_JAFIRA010000008.1"/>
</dbReference>
<proteinExistence type="predicted"/>
<dbReference type="InterPro" id="IPR036388">
    <property type="entry name" value="WH-like_DNA-bd_sf"/>
</dbReference>
<keyword evidence="3" id="KW-0804">Transcription</keyword>
<dbReference type="InterPro" id="IPR023187">
    <property type="entry name" value="Tscrpt_reg_MarR-type_CS"/>
</dbReference>
<keyword evidence="6" id="KW-1185">Reference proteome</keyword>
<keyword evidence="2" id="KW-0238">DNA-binding</keyword>